<reference evidence="1 2" key="1">
    <citation type="journal article" date="2019" name="Commun. Biol.">
        <title>The bagworm genome reveals a unique fibroin gene that provides high tensile strength.</title>
        <authorList>
            <person name="Kono N."/>
            <person name="Nakamura H."/>
            <person name="Ohtoshi R."/>
            <person name="Tomita M."/>
            <person name="Numata K."/>
            <person name="Arakawa K."/>
        </authorList>
    </citation>
    <scope>NUCLEOTIDE SEQUENCE [LARGE SCALE GENOMIC DNA]</scope>
</reference>
<gene>
    <name evidence="1" type="ORF">EVAR_48196_1</name>
</gene>
<name>A0A4C1XX02_EUMVA</name>
<evidence type="ECO:0000313" key="2">
    <source>
        <dbReference type="Proteomes" id="UP000299102"/>
    </source>
</evidence>
<evidence type="ECO:0000313" key="1">
    <source>
        <dbReference type="EMBL" id="GBP66789.1"/>
    </source>
</evidence>
<dbReference type="EMBL" id="BGZK01000967">
    <property type="protein sequence ID" value="GBP66789.1"/>
    <property type="molecule type" value="Genomic_DNA"/>
</dbReference>
<keyword evidence="2" id="KW-1185">Reference proteome</keyword>
<accession>A0A4C1XX02</accession>
<dbReference type="AlphaFoldDB" id="A0A4C1XX02"/>
<sequence>MVKLLSGLAPSGSDTPPLIRSGLGNGVRTLYNTTPGIDGLNARIIQSAQNAASAEFAAVSTNILDGCNYGVPAELDSEAHVMEYLNERYAEITVPGRCTNCRTYDDANVMIGGESRSTIEEKSRITLEAISEWSGRNRLEFTSAKSQTMTMTETLQQSLKIRLSIKPIRTVSSASVLGVVLDVSPSFAQHATSIVERASRCFSRLARICAASWSMSYKVLRVVQGMFIATVTYGANCWVDCVSTYMARSNAERAAISTNSPHQSGSVSMAALSVLTGLLPADLKIICAERLDLSLKPQGGNGDLKKKPLG</sequence>
<dbReference type="Proteomes" id="UP000299102">
    <property type="component" value="Unassembled WGS sequence"/>
</dbReference>
<dbReference type="OrthoDB" id="7382669at2759"/>
<comment type="caution">
    <text evidence="1">The sequence shown here is derived from an EMBL/GenBank/DDBJ whole genome shotgun (WGS) entry which is preliminary data.</text>
</comment>
<protein>
    <submittedName>
        <fullName evidence="1">115 kDa protein in type-1 retrotransposable element R1DM</fullName>
    </submittedName>
</protein>
<proteinExistence type="predicted"/>
<organism evidence="1 2">
    <name type="scientific">Eumeta variegata</name>
    <name type="common">Bagworm moth</name>
    <name type="synonym">Eumeta japonica</name>
    <dbReference type="NCBI Taxonomy" id="151549"/>
    <lineage>
        <taxon>Eukaryota</taxon>
        <taxon>Metazoa</taxon>
        <taxon>Ecdysozoa</taxon>
        <taxon>Arthropoda</taxon>
        <taxon>Hexapoda</taxon>
        <taxon>Insecta</taxon>
        <taxon>Pterygota</taxon>
        <taxon>Neoptera</taxon>
        <taxon>Endopterygota</taxon>
        <taxon>Lepidoptera</taxon>
        <taxon>Glossata</taxon>
        <taxon>Ditrysia</taxon>
        <taxon>Tineoidea</taxon>
        <taxon>Psychidae</taxon>
        <taxon>Oiketicinae</taxon>
        <taxon>Eumeta</taxon>
    </lineage>
</organism>